<feature type="region of interest" description="Disordered" evidence="10">
    <location>
        <begin position="498"/>
        <end position="524"/>
    </location>
</feature>
<dbReference type="HOGENOM" id="CLU_012348_7_1_1"/>
<dbReference type="InParanoid" id="A0A0D2AZM9"/>
<dbReference type="FunCoup" id="A0A0D2AZM9">
    <property type="interactions" value="606"/>
</dbReference>
<dbReference type="GO" id="GO:0003887">
    <property type="term" value="F:DNA-directed DNA polymerase activity"/>
    <property type="evidence" value="ECO:0007669"/>
    <property type="project" value="TreeGrafter"/>
</dbReference>
<dbReference type="FunFam" id="1.10.150.20:FF:000014">
    <property type="entry name" value="Polymerase (DNA directed), eta"/>
    <property type="match status" value="1"/>
</dbReference>
<dbReference type="PIRSF" id="PIRSF036603">
    <property type="entry name" value="DPol_eta"/>
    <property type="match status" value="1"/>
</dbReference>
<dbReference type="VEuPathDB" id="FungiDB:PV09_04293"/>
<dbReference type="Pfam" id="PF00817">
    <property type="entry name" value="IMS"/>
    <property type="match status" value="1"/>
</dbReference>
<dbReference type="InterPro" id="IPR043502">
    <property type="entry name" value="DNA/RNA_pol_sf"/>
</dbReference>
<dbReference type="Gene3D" id="3.30.70.270">
    <property type="match status" value="1"/>
</dbReference>
<evidence type="ECO:0000313" key="14">
    <source>
        <dbReference type="Proteomes" id="UP000053259"/>
    </source>
</evidence>
<dbReference type="GO" id="GO:0003684">
    <property type="term" value="F:damaged DNA binding"/>
    <property type="evidence" value="ECO:0007669"/>
    <property type="project" value="InterPro"/>
</dbReference>
<dbReference type="GO" id="GO:0006281">
    <property type="term" value="P:DNA repair"/>
    <property type="evidence" value="ECO:0007669"/>
    <property type="project" value="UniProtKB-KW"/>
</dbReference>
<dbReference type="GO" id="GO:0007064">
    <property type="term" value="P:mitotic sister chromatid cohesion"/>
    <property type="evidence" value="ECO:0007669"/>
    <property type="project" value="UniProtKB-ARBA"/>
</dbReference>
<dbReference type="InterPro" id="IPR052230">
    <property type="entry name" value="DNA_polymerase_eta"/>
</dbReference>
<organism evidence="13 14">
    <name type="scientific">Verruconis gallopava</name>
    <dbReference type="NCBI Taxonomy" id="253628"/>
    <lineage>
        <taxon>Eukaryota</taxon>
        <taxon>Fungi</taxon>
        <taxon>Dikarya</taxon>
        <taxon>Ascomycota</taxon>
        <taxon>Pezizomycotina</taxon>
        <taxon>Dothideomycetes</taxon>
        <taxon>Pleosporomycetidae</taxon>
        <taxon>Venturiales</taxon>
        <taxon>Sympoventuriaceae</taxon>
        <taxon>Verruconis</taxon>
    </lineage>
</organism>
<keyword evidence="5" id="KW-0863">Zinc-finger</keyword>
<evidence type="ECO:0000256" key="7">
    <source>
        <dbReference type="ARBA" id="ARBA00023204"/>
    </source>
</evidence>
<dbReference type="InterPro" id="IPR001126">
    <property type="entry name" value="UmuC"/>
</dbReference>
<evidence type="ECO:0000256" key="3">
    <source>
        <dbReference type="ARBA" id="ARBA00022723"/>
    </source>
</evidence>
<evidence type="ECO:0000256" key="5">
    <source>
        <dbReference type="ARBA" id="ARBA00022771"/>
    </source>
</evidence>
<reference evidence="13 14" key="1">
    <citation type="submission" date="2015-01" db="EMBL/GenBank/DDBJ databases">
        <title>The Genome Sequence of Ochroconis gallopava CBS43764.</title>
        <authorList>
            <consortium name="The Broad Institute Genomics Platform"/>
            <person name="Cuomo C."/>
            <person name="de Hoog S."/>
            <person name="Gorbushina A."/>
            <person name="Stielow B."/>
            <person name="Teixiera M."/>
            <person name="Abouelleil A."/>
            <person name="Chapman S.B."/>
            <person name="Priest M."/>
            <person name="Young S.K."/>
            <person name="Wortman J."/>
            <person name="Nusbaum C."/>
            <person name="Birren B."/>
        </authorList>
    </citation>
    <scope>NUCLEOTIDE SEQUENCE [LARGE SCALE GENOMIC DNA]</scope>
    <source>
        <strain evidence="13 14">CBS 43764</strain>
    </source>
</reference>
<dbReference type="Gene3D" id="1.10.150.20">
    <property type="entry name" value="5' to 3' exonuclease, C-terminal subdomain"/>
    <property type="match status" value="1"/>
</dbReference>
<dbReference type="PANTHER" id="PTHR45873">
    <property type="entry name" value="DNA POLYMERASE ETA"/>
    <property type="match status" value="1"/>
</dbReference>
<dbReference type="GO" id="GO:0005634">
    <property type="term" value="C:nucleus"/>
    <property type="evidence" value="ECO:0007669"/>
    <property type="project" value="UniProtKB-SubCell"/>
</dbReference>
<dbReference type="PANTHER" id="PTHR45873:SF1">
    <property type="entry name" value="DNA POLYMERASE ETA"/>
    <property type="match status" value="1"/>
</dbReference>
<dbReference type="EMBL" id="KN847540">
    <property type="protein sequence ID" value="KIW04539.1"/>
    <property type="molecule type" value="Genomic_DNA"/>
</dbReference>
<evidence type="ECO:0000256" key="9">
    <source>
        <dbReference type="ARBA" id="ARBA00044975"/>
    </source>
</evidence>
<feature type="domain" description="UBZ3-type" evidence="12">
    <location>
        <begin position="594"/>
        <end position="627"/>
    </location>
</feature>
<dbReference type="InterPro" id="IPR041298">
    <property type="entry name" value="UBZ3"/>
</dbReference>
<keyword evidence="6" id="KW-0862">Zinc</keyword>
<evidence type="ECO:0000256" key="8">
    <source>
        <dbReference type="ARBA" id="ARBA00023242"/>
    </source>
</evidence>
<evidence type="ECO:0000256" key="4">
    <source>
        <dbReference type="ARBA" id="ARBA00022763"/>
    </source>
</evidence>
<keyword evidence="3" id="KW-0479">Metal-binding</keyword>
<dbReference type="Pfam" id="PF21704">
    <property type="entry name" value="POLH-Rev1_HhH"/>
    <property type="match status" value="1"/>
</dbReference>
<dbReference type="GO" id="GO:0070987">
    <property type="term" value="P:error-free translesion synthesis"/>
    <property type="evidence" value="ECO:0007669"/>
    <property type="project" value="UniProtKB-ARBA"/>
</dbReference>
<dbReference type="PROSITE" id="PS50173">
    <property type="entry name" value="UMUC"/>
    <property type="match status" value="1"/>
</dbReference>
<evidence type="ECO:0000256" key="1">
    <source>
        <dbReference type="ARBA" id="ARBA00004123"/>
    </source>
</evidence>
<dbReference type="RefSeq" id="XP_016214408.1">
    <property type="nucleotide sequence ID" value="XM_016357616.1"/>
</dbReference>
<dbReference type="InterPro" id="IPR043128">
    <property type="entry name" value="Rev_trsase/Diguanyl_cyclase"/>
</dbReference>
<feature type="domain" description="UmuC" evidence="11">
    <location>
        <begin position="48"/>
        <end position="311"/>
    </location>
</feature>
<evidence type="ECO:0000259" key="12">
    <source>
        <dbReference type="PROSITE" id="PS51907"/>
    </source>
</evidence>
<comment type="subcellular location">
    <subcellularLocation>
        <location evidence="1">Nucleus</location>
    </subcellularLocation>
</comment>
<keyword evidence="8" id="KW-0539">Nucleus</keyword>
<sequence length="677" mass="75623">MSSPQPFIASSPLSAASQLDGVRKKSKFTFKHLTQLSQYNTSCPLRVIALVDLDAFYAQCEMVRLGVPEDQPLGVQQWQGLIAINYPARKFGLGRHVTPTEAKKMCPEIILQHVATWKEGDEQWQYHENAASHIATHKVSLDPYRRESKKILNLIKETLAPPPLQRVEKASIDEVFIDLSAQVHSILIERYPELSGPAPYDDPSEHLPRPPTTALDWNTDHLVDLDAGQTEYEDPDWDDVIFSIASDIIRDVRRTVREKLKYTMSGGIARNKMLAKLGAGYKKPNQQTVIRNRAVQHFLAGFKFTKIRNLGGRLGDDVVAMFNTDTVEELLKVPLESMRKLGDDTGSWLYNTIRGEDNSEVNPRTQIKSMLSAKSFRPSINDFEQGARWLRIFAADIFSRCVEEGVLENKRRPKVITLHHRQGGQTRSRQSPIPQGKPLTEQMLFELAKNLLAQVVVDGRAWPCANLSLSVGGFEDGISGNKGIGGFLVRGDEAKALVDKENEENKGKQSPAQPPSKKRKVEGTGTLSKFFVTRDSHSDTVPDHHAISVLDEDRIQEKESSNSIPSAKSSHEDLYDHALPPSAQGAQVLQSKQHALDSHFCARCGTYVQEEQAEHLDWHFAKDLADEMRAQDLVTSATPIQHIPRPPPTRGRGRPPGGTSSGRKTEKGQRRLEFGTG</sequence>
<feature type="region of interest" description="Disordered" evidence="10">
    <location>
        <begin position="634"/>
        <end position="677"/>
    </location>
</feature>
<feature type="region of interest" description="Disordered" evidence="10">
    <location>
        <begin position="552"/>
        <end position="576"/>
    </location>
</feature>
<keyword evidence="7" id="KW-0234">DNA repair</keyword>
<evidence type="ECO:0000256" key="10">
    <source>
        <dbReference type="SAM" id="MobiDB-lite"/>
    </source>
</evidence>
<evidence type="ECO:0000256" key="6">
    <source>
        <dbReference type="ARBA" id="ARBA00022833"/>
    </source>
</evidence>
<dbReference type="GO" id="GO:0005657">
    <property type="term" value="C:replication fork"/>
    <property type="evidence" value="ECO:0007669"/>
    <property type="project" value="UniProtKB-ARBA"/>
</dbReference>
<dbReference type="Pfam" id="PF11799">
    <property type="entry name" value="IMS_C"/>
    <property type="match status" value="1"/>
</dbReference>
<dbReference type="OrthoDB" id="5723at2759"/>
<dbReference type="InterPro" id="IPR036775">
    <property type="entry name" value="DNA_pol_Y-fam_lit_finger_sf"/>
</dbReference>
<dbReference type="InterPro" id="IPR017961">
    <property type="entry name" value="DNA_pol_Y-fam_little_finger"/>
</dbReference>
<gene>
    <name evidence="13" type="ORF">PV09_04293</name>
</gene>
<dbReference type="Gene3D" id="3.30.1490.100">
    <property type="entry name" value="DNA polymerase, Y-family, little finger domain"/>
    <property type="match status" value="1"/>
</dbReference>
<feature type="compositionally biased region" description="Basic and acidic residues" evidence="10">
    <location>
        <begin position="663"/>
        <end position="677"/>
    </location>
</feature>
<dbReference type="AlphaFoldDB" id="A0A0D2AZM9"/>
<dbReference type="Pfam" id="PF18439">
    <property type="entry name" value="zf_UBZ"/>
    <property type="match status" value="1"/>
</dbReference>
<dbReference type="SUPFAM" id="SSF56672">
    <property type="entry name" value="DNA/RNA polymerases"/>
    <property type="match status" value="1"/>
</dbReference>
<evidence type="ECO:0000259" key="11">
    <source>
        <dbReference type="PROSITE" id="PS50173"/>
    </source>
</evidence>
<dbReference type="PROSITE" id="PS51907">
    <property type="entry name" value="ZF_UBZ3"/>
    <property type="match status" value="1"/>
</dbReference>
<dbReference type="GO" id="GO:0042276">
    <property type="term" value="P:error-prone translesion synthesis"/>
    <property type="evidence" value="ECO:0007669"/>
    <property type="project" value="TreeGrafter"/>
</dbReference>
<dbReference type="STRING" id="253628.A0A0D2AZM9"/>
<name>A0A0D2AZM9_9PEZI</name>
<dbReference type="GeneID" id="27312266"/>
<feature type="compositionally biased region" description="Basic and acidic residues" evidence="10">
    <location>
        <begin position="498"/>
        <end position="507"/>
    </location>
</feature>
<protein>
    <recommendedName>
        <fullName evidence="9">DNA polymerase eta</fullName>
    </recommendedName>
</protein>
<keyword evidence="2" id="KW-0808">Transferase</keyword>
<dbReference type="Proteomes" id="UP000053259">
    <property type="component" value="Unassembled WGS sequence"/>
</dbReference>
<evidence type="ECO:0000313" key="13">
    <source>
        <dbReference type="EMBL" id="KIW04539.1"/>
    </source>
</evidence>
<evidence type="ECO:0000256" key="2">
    <source>
        <dbReference type="ARBA" id="ARBA00022679"/>
    </source>
</evidence>
<dbReference type="FunFam" id="3.40.1170.60:FF:000008">
    <property type="entry name" value="DNA polymerase eta subunit"/>
    <property type="match status" value="1"/>
</dbReference>
<keyword evidence="14" id="KW-1185">Reference proteome</keyword>
<keyword evidence="4" id="KW-0227">DNA damage</keyword>
<dbReference type="Gene3D" id="3.40.1170.60">
    <property type="match status" value="1"/>
</dbReference>
<dbReference type="FunFam" id="3.30.1490.100:FF:000009">
    <property type="entry name" value="DNA polymerase eta subunit"/>
    <property type="match status" value="1"/>
</dbReference>
<proteinExistence type="predicted"/>
<dbReference type="SUPFAM" id="SSF100879">
    <property type="entry name" value="Lesion bypass DNA polymerase (Y-family), little finger domain"/>
    <property type="match status" value="1"/>
</dbReference>
<dbReference type="GO" id="GO:0008270">
    <property type="term" value="F:zinc ion binding"/>
    <property type="evidence" value="ECO:0007669"/>
    <property type="project" value="UniProtKB-KW"/>
</dbReference>
<dbReference type="GO" id="GO:0035861">
    <property type="term" value="C:site of double-strand break"/>
    <property type="evidence" value="ECO:0007669"/>
    <property type="project" value="TreeGrafter"/>
</dbReference>
<dbReference type="GO" id="GO:0009314">
    <property type="term" value="P:response to radiation"/>
    <property type="evidence" value="ECO:0007669"/>
    <property type="project" value="TreeGrafter"/>
</dbReference>
<accession>A0A0D2AZM9</accession>